<evidence type="ECO:0000313" key="1">
    <source>
        <dbReference type="EMBL" id="MDT0320303.1"/>
    </source>
</evidence>
<name>A0ABU2LRT9_9ACTN</name>
<organism evidence="1 2">
    <name type="scientific">Streptomyces millisiae</name>
    <dbReference type="NCBI Taxonomy" id="3075542"/>
    <lineage>
        <taxon>Bacteria</taxon>
        <taxon>Bacillati</taxon>
        <taxon>Actinomycetota</taxon>
        <taxon>Actinomycetes</taxon>
        <taxon>Kitasatosporales</taxon>
        <taxon>Streptomycetaceae</taxon>
        <taxon>Streptomyces</taxon>
    </lineage>
</organism>
<dbReference type="Proteomes" id="UP001183420">
    <property type="component" value="Unassembled WGS sequence"/>
</dbReference>
<protein>
    <submittedName>
        <fullName evidence="1">Uncharacterized protein</fullName>
    </submittedName>
</protein>
<evidence type="ECO:0000313" key="2">
    <source>
        <dbReference type="Proteomes" id="UP001183420"/>
    </source>
</evidence>
<reference evidence="2" key="1">
    <citation type="submission" date="2023-07" db="EMBL/GenBank/DDBJ databases">
        <title>30 novel species of actinomycetes from the DSMZ collection.</title>
        <authorList>
            <person name="Nouioui I."/>
        </authorList>
    </citation>
    <scope>NUCLEOTIDE SEQUENCE [LARGE SCALE GENOMIC DNA]</scope>
    <source>
        <strain evidence="2">DSM 44918</strain>
    </source>
</reference>
<accession>A0ABU2LRT9</accession>
<dbReference type="EMBL" id="JAVREM010000023">
    <property type="protein sequence ID" value="MDT0320303.1"/>
    <property type="molecule type" value="Genomic_DNA"/>
</dbReference>
<gene>
    <name evidence="1" type="ORF">RNC47_18360</name>
</gene>
<sequence>MTVDWGACDDSTETLRRVAAALRCSLECWRCGTTESRLTVGGDVNGEFGTVPLFVCADCARVWERLYRTAFGRHPSA</sequence>
<proteinExistence type="predicted"/>
<dbReference type="RefSeq" id="WP_311600110.1">
    <property type="nucleotide sequence ID" value="NZ_JAVREM010000023.1"/>
</dbReference>
<keyword evidence="2" id="KW-1185">Reference proteome</keyword>
<comment type="caution">
    <text evidence="1">The sequence shown here is derived from an EMBL/GenBank/DDBJ whole genome shotgun (WGS) entry which is preliminary data.</text>
</comment>